<name>A0A7W5GAU7_9BACL</name>
<proteinExistence type="predicted"/>
<dbReference type="EMBL" id="JACHXW010000008">
    <property type="protein sequence ID" value="MBB3153146.1"/>
    <property type="molecule type" value="Genomic_DNA"/>
</dbReference>
<dbReference type="RefSeq" id="WP_183564138.1">
    <property type="nucleotide sequence ID" value="NZ_CBCSLB010000015.1"/>
</dbReference>
<comment type="caution">
    <text evidence="1">The sequence shown here is derived from an EMBL/GenBank/DDBJ whole genome shotgun (WGS) entry which is preliminary data.</text>
</comment>
<sequence>MTRSVIMQRAAILKQHEHYAYQAAYYLLEDEDLASQAASCALAELLNDEAFFTHGCEHRKQLMKRKIIQTSLSTKASILRQAL</sequence>
<organism evidence="1 2">
    <name type="scientific">Paenibacillus endophyticus</name>
    <dbReference type="NCBI Taxonomy" id="1294268"/>
    <lineage>
        <taxon>Bacteria</taxon>
        <taxon>Bacillati</taxon>
        <taxon>Bacillota</taxon>
        <taxon>Bacilli</taxon>
        <taxon>Bacillales</taxon>
        <taxon>Paenibacillaceae</taxon>
        <taxon>Paenibacillus</taxon>
    </lineage>
</organism>
<evidence type="ECO:0000313" key="2">
    <source>
        <dbReference type="Proteomes" id="UP000518605"/>
    </source>
</evidence>
<gene>
    <name evidence="1" type="ORF">FHS16_003205</name>
</gene>
<evidence type="ECO:0000313" key="1">
    <source>
        <dbReference type="EMBL" id="MBB3153146.1"/>
    </source>
</evidence>
<dbReference type="Proteomes" id="UP000518605">
    <property type="component" value="Unassembled WGS sequence"/>
</dbReference>
<protein>
    <submittedName>
        <fullName evidence="1">Uncharacterized protein (DUF924 family)</fullName>
    </submittedName>
</protein>
<keyword evidence="2" id="KW-1185">Reference proteome</keyword>
<dbReference type="AlphaFoldDB" id="A0A7W5GAU7"/>
<reference evidence="1 2" key="1">
    <citation type="submission" date="2020-08" db="EMBL/GenBank/DDBJ databases">
        <title>Genomic Encyclopedia of Type Strains, Phase III (KMG-III): the genomes of soil and plant-associated and newly described type strains.</title>
        <authorList>
            <person name="Whitman W."/>
        </authorList>
    </citation>
    <scope>NUCLEOTIDE SEQUENCE [LARGE SCALE GENOMIC DNA]</scope>
    <source>
        <strain evidence="1 2">CECT 8234</strain>
    </source>
</reference>
<accession>A0A7W5GAU7</accession>